<evidence type="ECO:0000259" key="2">
    <source>
        <dbReference type="Pfam" id="PF01757"/>
    </source>
</evidence>
<evidence type="ECO:0000256" key="1">
    <source>
        <dbReference type="SAM" id="Phobius"/>
    </source>
</evidence>
<gene>
    <name evidence="4" type="ORF">HU727_016290</name>
    <name evidence="3" type="ORF">HU727_15115</name>
</gene>
<dbReference type="EMBL" id="JABWQP010000007">
    <property type="protein sequence ID" value="MBC3342972.1"/>
    <property type="molecule type" value="Genomic_DNA"/>
</dbReference>
<name>A0A923F5U5_9PSED</name>
<feature type="transmembrane region" description="Helical" evidence="1">
    <location>
        <begin position="306"/>
        <end position="327"/>
    </location>
</feature>
<dbReference type="GO" id="GO:0016747">
    <property type="term" value="F:acyltransferase activity, transferring groups other than amino-acyl groups"/>
    <property type="evidence" value="ECO:0007669"/>
    <property type="project" value="InterPro"/>
</dbReference>
<keyword evidence="3" id="KW-0808">Transferase</keyword>
<dbReference type="RefSeq" id="WP_186532571.1">
    <property type="nucleotide sequence ID" value="NZ_JABWQP020000007.1"/>
</dbReference>
<proteinExistence type="predicted"/>
<dbReference type="EMBL" id="JABWQP020000007">
    <property type="protein sequence ID" value="MBV4487152.1"/>
    <property type="molecule type" value="Genomic_DNA"/>
</dbReference>
<dbReference type="InterPro" id="IPR002656">
    <property type="entry name" value="Acyl_transf_3_dom"/>
</dbReference>
<keyword evidence="3" id="KW-0012">Acyltransferase</keyword>
<dbReference type="PANTHER" id="PTHR37312:SF1">
    <property type="entry name" value="MEMBRANE-BOUND ACYLTRANSFERASE YKRP-RELATED"/>
    <property type="match status" value="1"/>
</dbReference>
<feature type="transmembrane region" description="Helical" evidence="1">
    <location>
        <begin position="170"/>
        <end position="192"/>
    </location>
</feature>
<protein>
    <submittedName>
        <fullName evidence="3">Acyltransferase family protein</fullName>
    </submittedName>
</protein>
<dbReference type="Pfam" id="PF01757">
    <property type="entry name" value="Acyl_transf_3"/>
    <property type="match status" value="1"/>
</dbReference>
<keyword evidence="1" id="KW-1133">Transmembrane helix</keyword>
<comment type="caution">
    <text evidence="3">The sequence shown here is derived from an EMBL/GenBank/DDBJ whole genome shotgun (WGS) entry which is preliminary data.</text>
</comment>
<feature type="transmembrane region" description="Helical" evidence="1">
    <location>
        <begin position="145"/>
        <end position="164"/>
    </location>
</feature>
<dbReference type="Proteomes" id="UP000648816">
    <property type="component" value="Unassembled WGS sequence"/>
</dbReference>
<feature type="transmembrane region" description="Helical" evidence="1">
    <location>
        <begin position="245"/>
        <end position="267"/>
    </location>
</feature>
<keyword evidence="1" id="KW-0812">Transmembrane</keyword>
<evidence type="ECO:0000313" key="4">
    <source>
        <dbReference type="EMBL" id="MBV4487152.1"/>
    </source>
</evidence>
<feature type="transmembrane region" description="Helical" evidence="1">
    <location>
        <begin position="7"/>
        <end position="26"/>
    </location>
</feature>
<feature type="transmembrane region" description="Helical" evidence="1">
    <location>
        <begin position="115"/>
        <end position="133"/>
    </location>
</feature>
<dbReference type="AlphaFoldDB" id="A0A923F5U5"/>
<dbReference type="PANTHER" id="PTHR37312">
    <property type="entry name" value="MEMBRANE-BOUND ACYLTRANSFERASE YKRP-RELATED"/>
    <property type="match status" value="1"/>
</dbReference>
<feature type="transmembrane region" description="Helical" evidence="1">
    <location>
        <begin position="204"/>
        <end position="225"/>
    </location>
</feature>
<evidence type="ECO:0000313" key="5">
    <source>
        <dbReference type="Proteomes" id="UP000648816"/>
    </source>
</evidence>
<sequence length="356" mass="39929">MRQERIEWIDALKFVGIFYIYLGHMGPPAGKIYTFVFTFHVALFFFISGCFAESGKNKKILPFIAAKFRQLMIPYFIYSAISIFLYILSTPDSSEFTNLMGYLTDAALGVRDHTIYAPALWFLPCIFITSIIFRLLQSLSPKKYIIPLIILAYLTVNLYSLNFFPMSQPVLWLNIDSALYYIIFYCLGWLSIDKIKTTNWAISSTNPIGIVIFLLLSALCSVVFIKGIGYPLKTLDIPMPLIFRTLFNIGIVMLIIIFHFFIANAISGIPMVNTLGKDTLTLCGTETITKSILSASATTIGLSLNIFSGFSAVVFTTAMLGFSYYAVLPIKNHITKHHAMNKFGSQAKRPNTSVAS</sequence>
<reference evidence="3 5" key="1">
    <citation type="journal article" date="2020" name="Microorganisms">
        <title>Reliable Identification of Environmental Pseudomonas Isolates Using the rpoD Gene.</title>
        <authorList>
            <consortium name="The Broad Institute Genome Sequencing Platform"/>
            <person name="Girard L."/>
            <person name="Lood C."/>
            <person name="Rokni-Zadeh H."/>
            <person name="van Noort V."/>
            <person name="Lavigne R."/>
            <person name="De Mot R."/>
        </authorList>
    </citation>
    <scope>NUCLEOTIDE SEQUENCE</scope>
    <source>
        <strain evidence="3 5">SWRI153</strain>
    </source>
</reference>
<feature type="domain" description="Acyltransferase 3" evidence="2">
    <location>
        <begin position="7"/>
        <end position="281"/>
    </location>
</feature>
<organism evidence="3">
    <name type="scientific">Pseudomonas khorasanensis</name>
    <dbReference type="NCBI Taxonomy" id="2745508"/>
    <lineage>
        <taxon>Bacteria</taxon>
        <taxon>Pseudomonadati</taxon>
        <taxon>Pseudomonadota</taxon>
        <taxon>Gammaproteobacteria</taxon>
        <taxon>Pseudomonadales</taxon>
        <taxon>Pseudomonadaceae</taxon>
        <taxon>Pseudomonas</taxon>
    </lineage>
</organism>
<dbReference type="InterPro" id="IPR052734">
    <property type="entry name" value="Nod_factor_acetyltransferase"/>
</dbReference>
<accession>A0A923F5U5</accession>
<feature type="transmembrane region" description="Helical" evidence="1">
    <location>
        <begin position="32"/>
        <end position="52"/>
    </location>
</feature>
<evidence type="ECO:0000313" key="3">
    <source>
        <dbReference type="EMBL" id="MBC3342972.1"/>
    </source>
</evidence>
<keyword evidence="1" id="KW-0472">Membrane</keyword>
<reference evidence="4" key="3">
    <citation type="submission" date="2021-06" db="EMBL/GenBank/DDBJ databases">
        <title>Updating the genus Pseudomonas: Description of 43 new species and partition of the Pseudomonas putida group.</title>
        <authorList>
            <person name="Girard L."/>
            <person name="Lood C."/>
            <person name="Vandamme P."/>
            <person name="Rokni-Zadeh H."/>
            <person name="Van Noort V."/>
            <person name="Hofte M."/>
            <person name="Lavigne R."/>
            <person name="De Mot R."/>
        </authorList>
    </citation>
    <scope>NUCLEOTIDE SEQUENCE</scope>
    <source>
        <strain evidence="4">SWRI153</strain>
    </source>
</reference>
<feature type="transmembrane region" description="Helical" evidence="1">
    <location>
        <begin position="72"/>
        <end position="89"/>
    </location>
</feature>
<keyword evidence="5" id="KW-1185">Reference proteome</keyword>
<reference evidence="3" key="2">
    <citation type="submission" date="2020-07" db="EMBL/GenBank/DDBJ databases">
        <authorList>
            <person name="Lood C."/>
            <person name="Girard L."/>
        </authorList>
    </citation>
    <scope>NUCLEOTIDE SEQUENCE</scope>
    <source>
        <strain evidence="3">SWRI153</strain>
    </source>
</reference>